<keyword evidence="2" id="KW-0378">Hydrolase</keyword>
<dbReference type="PANTHER" id="PTHR11067:SF9">
    <property type="entry name" value="INOSINE TRIPHOSPHATE PYROPHOSPHATASE"/>
    <property type="match status" value="1"/>
</dbReference>
<evidence type="ECO:0000256" key="1">
    <source>
        <dbReference type="ARBA" id="ARBA00008023"/>
    </source>
</evidence>
<evidence type="ECO:0000313" key="4">
    <source>
        <dbReference type="Proteomes" id="UP000229570"/>
    </source>
</evidence>
<evidence type="ECO:0008006" key="5">
    <source>
        <dbReference type="Google" id="ProtNLM"/>
    </source>
</evidence>
<comment type="similarity">
    <text evidence="1">Belongs to the HAM1 NTPase family.</text>
</comment>
<dbReference type="GO" id="GO:0009143">
    <property type="term" value="P:nucleoside triphosphate catabolic process"/>
    <property type="evidence" value="ECO:0007669"/>
    <property type="project" value="InterPro"/>
</dbReference>
<dbReference type="SUPFAM" id="SSF52972">
    <property type="entry name" value="ITPase-like"/>
    <property type="match status" value="1"/>
</dbReference>
<name>A0A2H0KP09_9BACT</name>
<dbReference type="GO" id="GO:0047429">
    <property type="term" value="F:nucleoside triphosphate diphosphatase activity"/>
    <property type="evidence" value="ECO:0007669"/>
    <property type="project" value="InterPro"/>
</dbReference>
<dbReference type="InterPro" id="IPR002637">
    <property type="entry name" value="RdgB/HAM1"/>
</dbReference>
<comment type="caution">
    <text evidence="3">The sequence shown here is derived from an EMBL/GenBank/DDBJ whole genome shotgun (WGS) entry which is preliminary data.</text>
</comment>
<dbReference type="InterPro" id="IPR029001">
    <property type="entry name" value="ITPase-like_fam"/>
</dbReference>
<proteinExistence type="inferred from homology"/>
<dbReference type="AlphaFoldDB" id="A0A2H0KP09"/>
<dbReference type="CDD" id="cd00515">
    <property type="entry name" value="HAM1"/>
    <property type="match status" value="1"/>
</dbReference>
<reference evidence="3 4" key="1">
    <citation type="submission" date="2017-09" db="EMBL/GenBank/DDBJ databases">
        <title>Depth-based differentiation of microbial function through sediment-hosted aquifers and enrichment of novel symbionts in the deep terrestrial subsurface.</title>
        <authorList>
            <person name="Probst A.J."/>
            <person name="Ladd B."/>
            <person name="Jarett J.K."/>
            <person name="Geller-Mcgrath D.E."/>
            <person name="Sieber C.M."/>
            <person name="Emerson J.B."/>
            <person name="Anantharaman K."/>
            <person name="Thomas B.C."/>
            <person name="Malmstrom R."/>
            <person name="Stieglmeier M."/>
            <person name="Klingl A."/>
            <person name="Woyke T."/>
            <person name="Ryan C.M."/>
            <person name="Banfield J.F."/>
        </authorList>
    </citation>
    <scope>NUCLEOTIDE SEQUENCE [LARGE SCALE GENOMIC DNA]</scope>
    <source>
        <strain evidence="3">CG11_big_fil_rev_8_21_14_0_20_35_14</strain>
    </source>
</reference>
<dbReference type="PANTHER" id="PTHR11067">
    <property type="entry name" value="INOSINE TRIPHOSPHATE PYROPHOSPHATASE/HAM1 PROTEIN"/>
    <property type="match status" value="1"/>
</dbReference>
<evidence type="ECO:0000313" key="3">
    <source>
        <dbReference type="EMBL" id="PIQ73007.1"/>
    </source>
</evidence>
<dbReference type="Pfam" id="PF01725">
    <property type="entry name" value="Ham1p_like"/>
    <property type="match status" value="1"/>
</dbReference>
<dbReference type="Proteomes" id="UP000229570">
    <property type="component" value="Unassembled WGS sequence"/>
</dbReference>
<dbReference type="GO" id="GO:0005829">
    <property type="term" value="C:cytosol"/>
    <property type="evidence" value="ECO:0007669"/>
    <property type="project" value="TreeGrafter"/>
</dbReference>
<sequence>MKQLLIATTNPAKLEELKIGLRELENLGIKLISLNDVGVEKYPEETGKTFQENSLLKAKFYGKLTSLPTVADDGGLIIPYLGNGPGVRSRRWPGYETSDEELINYTLLHLKGVKLADRTAYLETCVTFYSEVHPRGVIQDKPLSHPGGETIFSEQEKIKGHIAEIPTGRPTNGYPFRALFIVDEFNKYYDELTPEEHDKINHRLKALKRLANKILSVL</sequence>
<protein>
    <recommendedName>
        <fullName evidence="5">Non-canonical purine NTP pyrophosphatase</fullName>
    </recommendedName>
</protein>
<dbReference type="Gene3D" id="3.90.950.10">
    <property type="match status" value="1"/>
</dbReference>
<organism evidence="3 4">
    <name type="scientific">Candidatus Roizmanbacteria bacterium CG11_big_fil_rev_8_21_14_0_20_35_14</name>
    <dbReference type="NCBI Taxonomy" id="1974855"/>
    <lineage>
        <taxon>Bacteria</taxon>
        <taxon>Candidatus Roizmaniibacteriota</taxon>
    </lineage>
</organism>
<accession>A0A2H0KP09</accession>
<evidence type="ECO:0000256" key="2">
    <source>
        <dbReference type="ARBA" id="ARBA00022801"/>
    </source>
</evidence>
<gene>
    <name evidence="3" type="ORF">COV86_00075</name>
</gene>
<dbReference type="EMBL" id="PCVL01000001">
    <property type="protein sequence ID" value="PIQ73007.1"/>
    <property type="molecule type" value="Genomic_DNA"/>
</dbReference>